<evidence type="ECO:0008006" key="3">
    <source>
        <dbReference type="Google" id="ProtNLM"/>
    </source>
</evidence>
<evidence type="ECO:0000313" key="1">
    <source>
        <dbReference type="EMBL" id="AQS47348.1"/>
    </source>
</evidence>
<proteinExistence type="predicted"/>
<keyword evidence="2" id="KW-1185">Reference proteome</keyword>
<dbReference type="Proteomes" id="UP000185622">
    <property type="component" value="Chromosome"/>
</dbReference>
<dbReference type="InterPro" id="IPR027056">
    <property type="entry name" value="Gluconate_2DH_su3"/>
</dbReference>
<organism evidence="1 2">
    <name type="scientific">Thioclava nitratireducens</name>
    <dbReference type="NCBI Taxonomy" id="1915078"/>
    <lineage>
        <taxon>Bacteria</taxon>
        <taxon>Pseudomonadati</taxon>
        <taxon>Pseudomonadota</taxon>
        <taxon>Alphaproteobacteria</taxon>
        <taxon>Rhodobacterales</taxon>
        <taxon>Paracoccaceae</taxon>
        <taxon>Thioclava</taxon>
    </lineage>
</organism>
<protein>
    <recommendedName>
        <fullName evidence="3">Gluconate 2-dehydrogenase subunit 3 family protein</fullName>
    </recommendedName>
</protein>
<sequence>MSEPFRTPYPGYDVLDKWDSPSFDDQTREVLRARRDPPPRRFLDPDQFALLEALCAVVIPQRRPEPVPIAPFIDAALHEDRGTGTRFATMPPEREAWPRGLKAIDAEARATFDGRGFRELDRPEQERLLRAIDRSDCRAPETWQDMPPQKFFRALLLKQIVEIYYSAPAGMSEIGYGGPAAPRGYVRLKAGQIDPWEAPFGKWEDQA</sequence>
<gene>
    <name evidence="1" type="ORF">BMG03_05715</name>
</gene>
<dbReference type="RefSeq" id="WP_075776378.1">
    <property type="nucleotide sequence ID" value="NZ_CP019437.1"/>
</dbReference>
<evidence type="ECO:0000313" key="2">
    <source>
        <dbReference type="Proteomes" id="UP000185622"/>
    </source>
</evidence>
<accession>A0ABM6IF27</accession>
<dbReference type="Pfam" id="PF13618">
    <property type="entry name" value="Gluconate_2-dh3"/>
    <property type="match status" value="1"/>
</dbReference>
<dbReference type="EMBL" id="CP019437">
    <property type="protein sequence ID" value="AQS47348.1"/>
    <property type="molecule type" value="Genomic_DNA"/>
</dbReference>
<name>A0ABM6IF27_9RHOB</name>
<reference evidence="1 2" key="1">
    <citation type="submission" date="2017-01" db="EMBL/GenBank/DDBJ databases">
        <title>The complete genome sequence of a sulfur-oxidizing marine bacterium Thioclava sp. 25B10_4T.</title>
        <authorList>
            <person name="Liu Y."/>
            <person name="Lai Q."/>
            <person name="Shao Z."/>
        </authorList>
    </citation>
    <scope>NUCLEOTIDE SEQUENCE [LARGE SCALE GENOMIC DNA]</scope>
    <source>
        <strain evidence="1 2">25B10_4</strain>
    </source>
</reference>